<evidence type="ECO:0000313" key="5">
    <source>
        <dbReference type="EMBL" id="QDQ27039.1"/>
    </source>
</evidence>
<keyword evidence="2" id="KW-0238">DNA-binding</keyword>
<dbReference type="EMBL" id="CP041730">
    <property type="protein sequence ID" value="QDQ27039.1"/>
    <property type="molecule type" value="Genomic_DNA"/>
</dbReference>
<keyword evidence="1" id="KW-0805">Transcription regulation</keyword>
<dbReference type="InterPro" id="IPR035965">
    <property type="entry name" value="PAS-like_dom_sf"/>
</dbReference>
<dbReference type="Pfam" id="PF08448">
    <property type="entry name" value="PAS_4"/>
    <property type="match status" value="1"/>
</dbReference>
<keyword evidence="3" id="KW-0804">Transcription</keyword>
<dbReference type="RefSeq" id="WP_144278432.1">
    <property type="nucleotide sequence ID" value="NZ_CP041730.1"/>
</dbReference>
<gene>
    <name evidence="5" type="ORF">FNU76_12080</name>
</gene>
<evidence type="ECO:0000256" key="3">
    <source>
        <dbReference type="ARBA" id="ARBA00023163"/>
    </source>
</evidence>
<evidence type="ECO:0000256" key="2">
    <source>
        <dbReference type="ARBA" id="ARBA00023125"/>
    </source>
</evidence>
<dbReference type="AlphaFoldDB" id="A0A516SFV6"/>
<dbReference type="Gene3D" id="3.30.450.20">
    <property type="entry name" value="PAS domain"/>
    <property type="match status" value="1"/>
</dbReference>
<dbReference type="OrthoDB" id="3186094at2"/>
<sequence length="273" mass="30937">MARQPLIASQFDIRPDEQGWQAAHLHGAAQTAMLFDGVPGFAYIVKDAAGRYVSFNQSVMQRVKARRPEEIRGRTAAEIWPGPMAARYDQQDQWLIKRQLPIFDQLDPTLYADGETGWCVTHKYPLYVTTGELAGILCLSRDLPEISRNGLINEQLASAVDRMVIHFEDKLQIADLAEQAGLASSQFSARIRKIYGISPADLILRSRIRAACALLRRDDASLSQIALQCGFYDHSLLSRQFQRMIGTNPSSYRKWLQTQPQSTLVPWEPHWPR</sequence>
<dbReference type="GO" id="GO:0043565">
    <property type="term" value="F:sequence-specific DNA binding"/>
    <property type="evidence" value="ECO:0007669"/>
    <property type="project" value="InterPro"/>
</dbReference>
<dbReference type="KEGG" id="cari:FNU76_12080"/>
<evidence type="ECO:0000256" key="1">
    <source>
        <dbReference type="ARBA" id="ARBA00023015"/>
    </source>
</evidence>
<dbReference type="PANTHER" id="PTHR46796">
    <property type="entry name" value="HTH-TYPE TRANSCRIPTIONAL ACTIVATOR RHAS-RELATED"/>
    <property type="match status" value="1"/>
</dbReference>
<proteinExistence type="predicted"/>
<organism evidence="5 6">
    <name type="scientific">Chitinimonas arctica</name>
    <dbReference type="NCBI Taxonomy" id="2594795"/>
    <lineage>
        <taxon>Bacteria</taxon>
        <taxon>Pseudomonadati</taxon>
        <taxon>Pseudomonadota</taxon>
        <taxon>Betaproteobacteria</taxon>
        <taxon>Neisseriales</taxon>
        <taxon>Chitinibacteraceae</taxon>
        <taxon>Chitinimonas</taxon>
    </lineage>
</organism>
<dbReference type="PANTHER" id="PTHR46796:SF13">
    <property type="entry name" value="HTH-TYPE TRANSCRIPTIONAL ACTIVATOR RHAS"/>
    <property type="match status" value="1"/>
</dbReference>
<dbReference type="PROSITE" id="PS00041">
    <property type="entry name" value="HTH_ARAC_FAMILY_1"/>
    <property type="match status" value="1"/>
</dbReference>
<dbReference type="InterPro" id="IPR050204">
    <property type="entry name" value="AraC_XylS_family_regulators"/>
</dbReference>
<evidence type="ECO:0000259" key="4">
    <source>
        <dbReference type="PROSITE" id="PS01124"/>
    </source>
</evidence>
<dbReference type="Proteomes" id="UP000317550">
    <property type="component" value="Chromosome"/>
</dbReference>
<keyword evidence="6" id="KW-1185">Reference proteome</keyword>
<dbReference type="Gene3D" id="1.10.10.60">
    <property type="entry name" value="Homeodomain-like"/>
    <property type="match status" value="1"/>
</dbReference>
<reference evidence="6" key="1">
    <citation type="submission" date="2019-07" db="EMBL/GenBank/DDBJ databases">
        <title>Chitinimonas sp. nov., isolated from Ny-Alesund, arctica soil.</title>
        <authorList>
            <person name="Xu Q."/>
            <person name="Peng F."/>
        </authorList>
    </citation>
    <scope>NUCLEOTIDE SEQUENCE [LARGE SCALE GENOMIC DNA]</scope>
    <source>
        <strain evidence="6">R3-44</strain>
    </source>
</reference>
<accession>A0A516SFV6</accession>
<dbReference type="SUPFAM" id="SSF55785">
    <property type="entry name" value="PYP-like sensor domain (PAS domain)"/>
    <property type="match status" value="1"/>
</dbReference>
<dbReference type="SUPFAM" id="SSF46689">
    <property type="entry name" value="Homeodomain-like"/>
    <property type="match status" value="2"/>
</dbReference>
<dbReference type="Pfam" id="PF12833">
    <property type="entry name" value="HTH_18"/>
    <property type="match status" value="1"/>
</dbReference>
<name>A0A516SFV6_9NEIS</name>
<dbReference type="GO" id="GO:0003700">
    <property type="term" value="F:DNA-binding transcription factor activity"/>
    <property type="evidence" value="ECO:0007669"/>
    <property type="project" value="InterPro"/>
</dbReference>
<dbReference type="SMART" id="SM00342">
    <property type="entry name" value="HTH_ARAC"/>
    <property type="match status" value="1"/>
</dbReference>
<dbReference type="InterPro" id="IPR018062">
    <property type="entry name" value="HTH_AraC-typ_CS"/>
</dbReference>
<protein>
    <submittedName>
        <fullName evidence="5">AraC family transcriptional regulator</fullName>
    </submittedName>
</protein>
<feature type="domain" description="HTH araC/xylS-type" evidence="4">
    <location>
        <begin position="157"/>
        <end position="255"/>
    </location>
</feature>
<dbReference type="PROSITE" id="PS01124">
    <property type="entry name" value="HTH_ARAC_FAMILY_2"/>
    <property type="match status" value="1"/>
</dbReference>
<evidence type="ECO:0000313" key="6">
    <source>
        <dbReference type="Proteomes" id="UP000317550"/>
    </source>
</evidence>
<dbReference type="InterPro" id="IPR018060">
    <property type="entry name" value="HTH_AraC"/>
</dbReference>
<dbReference type="InterPro" id="IPR009057">
    <property type="entry name" value="Homeodomain-like_sf"/>
</dbReference>
<dbReference type="InterPro" id="IPR013656">
    <property type="entry name" value="PAS_4"/>
</dbReference>